<keyword evidence="9" id="KW-0012">Acyltransferase</keyword>
<dbReference type="KEGG" id="sesp:BN6_39100"/>
<dbReference type="Pfam" id="PF00550">
    <property type="entry name" value="PP-binding"/>
    <property type="match status" value="1"/>
</dbReference>
<dbReference type="Gene3D" id="3.40.366.10">
    <property type="entry name" value="Malonyl-Coenzyme A Acyl Carrier Protein, domain 2"/>
    <property type="match status" value="1"/>
</dbReference>
<feature type="domain" description="PKS/mFAS DH" evidence="8">
    <location>
        <begin position="985"/>
        <end position="1233"/>
    </location>
</feature>
<dbReference type="InterPro" id="IPR020841">
    <property type="entry name" value="PKS_Beta-ketoAc_synthase_dom"/>
</dbReference>
<dbReference type="InterPro" id="IPR020807">
    <property type="entry name" value="PKS_DH"/>
</dbReference>
<dbReference type="GO" id="GO:0004315">
    <property type="term" value="F:3-oxoacyl-[acyl-carrier-protein] synthase activity"/>
    <property type="evidence" value="ECO:0007669"/>
    <property type="project" value="InterPro"/>
</dbReference>
<dbReference type="InterPro" id="IPR049552">
    <property type="entry name" value="PKS_DH_N"/>
</dbReference>
<feature type="region of interest" description="C-terminal hotdog fold" evidence="4">
    <location>
        <begin position="1105"/>
        <end position="1233"/>
    </location>
</feature>
<dbReference type="Gene3D" id="3.40.47.10">
    <property type="match status" value="1"/>
</dbReference>
<dbReference type="EMBL" id="HE804045">
    <property type="protein sequence ID" value="CCH31199.1"/>
    <property type="molecule type" value="Genomic_DNA"/>
</dbReference>
<dbReference type="PROSITE" id="PS52019">
    <property type="entry name" value="PKS_MFAS_DH"/>
    <property type="match status" value="1"/>
</dbReference>
<gene>
    <name evidence="9" type="primary">pks6-1</name>
    <name evidence="9" type="ordered locus">BN6_39100</name>
</gene>
<feature type="region of interest" description="Disordered" evidence="5">
    <location>
        <begin position="40"/>
        <end position="63"/>
    </location>
</feature>
<evidence type="ECO:0000256" key="4">
    <source>
        <dbReference type="PROSITE-ProRule" id="PRU01363"/>
    </source>
</evidence>
<dbReference type="InterPro" id="IPR016036">
    <property type="entry name" value="Malonyl_transacylase_ACP-bd"/>
</dbReference>
<evidence type="ECO:0000256" key="5">
    <source>
        <dbReference type="SAM" id="MobiDB-lite"/>
    </source>
</evidence>
<dbReference type="Pfam" id="PF21089">
    <property type="entry name" value="PKS_DH_N"/>
    <property type="match status" value="1"/>
</dbReference>
<dbReference type="Pfam" id="PF16197">
    <property type="entry name" value="KAsynt_C_assoc"/>
    <property type="match status" value="1"/>
</dbReference>
<dbReference type="InterPro" id="IPR049900">
    <property type="entry name" value="PKS_mFAS_DH"/>
</dbReference>
<dbReference type="SMART" id="SM00826">
    <property type="entry name" value="PKS_DH"/>
    <property type="match status" value="1"/>
</dbReference>
<dbReference type="SMART" id="SM00822">
    <property type="entry name" value="PKS_KR"/>
    <property type="match status" value="1"/>
</dbReference>
<dbReference type="InterPro" id="IPR016039">
    <property type="entry name" value="Thiolase-like"/>
</dbReference>
<feature type="domain" description="Carrier" evidence="6">
    <location>
        <begin position="1613"/>
        <end position="1687"/>
    </location>
</feature>
<dbReference type="InterPro" id="IPR009081">
    <property type="entry name" value="PP-bd_ACP"/>
</dbReference>
<protein>
    <submittedName>
        <fullName evidence="9">Putative iterative type I polyketide synthase</fullName>
        <ecNumber evidence="9">2.3.1.165</ecNumber>
    </submittedName>
</protein>
<dbReference type="GO" id="GO:0004312">
    <property type="term" value="F:fatty acid synthase activity"/>
    <property type="evidence" value="ECO:0007669"/>
    <property type="project" value="TreeGrafter"/>
</dbReference>
<dbReference type="SUPFAM" id="SSF53901">
    <property type="entry name" value="Thiolase-like"/>
    <property type="match status" value="1"/>
</dbReference>
<dbReference type="InterPro" id="IPR042104">
    <property type="entry name" value="PKS_dehydratase_sf"/>
</dbReference>
<dbReference type="PATRIC" id="fig|1179773.3.peg.3911"/>
<keyword evidence="10" id="KW-1185">Reference proteome</keyword>
<dbReference type="SUPFAM" id="SSF51735">
    <property type="entry name" value="NAD(P)-binding Rossmann-fold domains"/>
    <property type="match status" value="2"/>
</dbReference>
<accession>K0K2V5</accession>
<dbReference type="SMART" id="SM00823">
    <property type="entry name" value="PKS_PP"/>
    <property type="match status" value="1"/>
</dbReference>
<dbReference type="Pfam" id="PF00109">
    <property type="entry name" value="ketoacyl-synt"/>
    <property type="match status" value="1"/>
</dbReference>
<organism evidence="9 10">
    <name type="scientific">Saccharothrix espanaensis (strain ATCC 51144 / DSM 44229 / JCM 9112 / NBRC 15066 / NRRL 15764)</name>
    <dbReference type="NCBI Taxonomy" id="1179773"/>
    <lineage>
        <taxon>Bacteria</taxon>
        <taxon>Bacillati</taxon>
        <taxon>Actinomycetota</taxon>
        <taxon>Actinomycetes</taxon>
        <taxon>Pseudonocardiales</taxon>
        <taxon>Pseudonocardiaceae</taxon>
        <taxon>Saccharothrix</taxon>
    </lineage>
</organism>
<dbReference type="InterPro" id="IPR036291">
    <property type="entry name" value="NAD(P)-bd_dom_sf"/>
</dbReference>
<dbReference type="eggNOG" id="COG3321">
    <property type="taxonomic scope" value="Bacteria"/>
</dbReference>
<dbReference type="SMART" id="SM01294">
    <property type="entry name" value="PKS_PP_betabranch"/>
    <property type="match status" value="1"/>
</dbReference>
<dbReference type="Gene3D" id="3.40.50.720">
    <property type="entry name" value="NAD(P)-binding Rossmann-like Domain"/>
    <property type="match status" value="1"/>
</dbReference>
<keyword evidence="1" id="KW-0596">Phosphopantetheine</keyword>
<dbReference type="EC" id="2.3.1.165" evidence="9"/>
<dbReference type="SMART" id="SM00827">
    <property type="entry name" value="PKS_AT"/>
    <property type="match status" value="1"/>
</dbReference>
<keyword evidence="2" id="KW-0597">Phosphoprotein</keyword>
<evidence type="ECO:0000313" key="9">
    <source>
        <dbReference type="EMBL" id="CCH31199.1"/>
    </source>
</evidence>
<dbReference type="PROSITE" id="PS50075">
    <property type="entry name" value="CARRIER"/>
    <property type="match status" value="1"/>
</dbReference>
<dbReference type="InterPro" id="IPR016035">
    <property type="entry name" value="Acyl_Trfase/lysoPLipase"/>
</dbReference>
<dbReference type="Pfam" id="PF02801">
    <property type="entry name" value="Ketoacyl-synt_C"/>
    <property type="match status" value="1"/>
</dbReference>
<dbReference type="InterPro" id="IPR014043">
    <property type="entry name" value="Acyl_transferase_dom"/>
</dbReference>
<dbReference type="Gene3D" id="3.10.129.110">
    <property type="entry name" value="Polyketide synthase dehydratase"/>
    <property type="match status" value="1"/>
</dbReference>
<dbReference type="Pfam" id="PF00698">
    <property type="entry name" value="Acyl_transf_1"/>
    <property type="match status" value="1"/>
</dbReference>
<feature type="domain" description="Ketosynthase family 3 (KS3)" evidence="7">
    <location>
        <begin position="88"/>
        <end position="533"/>
    </location>
</feature>
<dbReference type="InterPro" id="IPR001227">
    <property type="entry name" value="Ac_transferase_dom_sf"/>
</dbReference>
<dbReference type="SUPFAM" id="SSF52151">
    <property type="entry name" value="FabD/lysophospholipase-like"/>
    <property type="match status" value="1"/>
</dbReference>
<dbReference type="InterPro" id="IPR057326">
    <property type="entry name" value="KR_dom"/>
</dbReference>
<dbReference type="InterPro" id="IPR036736">
    <property type="entry name" value="ACP-like_sf"/>
</dbReference>
<dbReference type="STRING" id="1179773.BN6_39100"/>
<evidence type="ECO:0000259" key="8">
    <source>
        <dbReference type="PROSITE" id="PS52019"/>
    </source>
</evidence>
<evidence type="ECO:0000256" key="1">
    <source>
        <dbReference type="ARBA" id="ARBA00022450"/>
    </source>
</evidence>
<evidence type="ECO:0000259" key="6">
    <source>
        <dbReference type="PROSITE" id="PS50075"/>
    </source>
</evidence>
<dbReference type="PANTHER" id="PTHR43775:SF37">
    <property type="entry name" value="SI:DKEY-61P9.11"/>
    <property type="match status" value="1"/>
</dbReference>
<proteinExistence type="predicted"/>
<reference evidence="9 10" key="1">
    <citation type="journal article" date="2012" name="BMC Genomics">
        <title>Complete genome sequence of Saccharothrix espanaensis DSM 44229T and comparison to the other completely sequenced Pseudonocardiaceae.</title>
        <authorList>
            <person name="Strobel T."/>
            <person name="Al-Dilaimi A."/>
            <person name="Blom J."/>
            <person name="Gessner A."/>
            <person name="Kalinowski J."/>
            <person name="Luzhetska M."/>
            <person name="Puhler A."/>
            <person name="Szczepanowski R."/>
            <person name="Bechthold A."/>
            <person name="Ruckert C."/>
        </authorList>
    </citation>
    <scope>NUCLEOTIDE SEQUENCE [LARGE SCALE GENOMIC DNA]</scope>
    <source>
        <strain evidence="10">ATCC 51144 / DSM 44229 / JCM 9112 / NBRC 15066 / NRRL 15764</strain>
    </source>
</reference>
<feature type="active site" description="Proton acceptor; for dehydratase activity" evidence="4">
    <location>
        <position position="1017"/>
    </location>
</feature>
<dbReference type="SUPFAM" id="SSF55048">
    <property type="entry name" value="Probable ACP-binding domain of malonyl-CoA ACP transacylase"/>
    <property type="match status" value="1"/>
</dbReference>
<dbReference type="InterPro" id="IPR050091">
    <property type="entry name" value="PKS_NRPS_Biosynth_Enz"/>
</dbReference>
<dbReference type="PANTHER" id="PTHR43775">
    <property type="entry name" value="FATTY ACID SYNTHASE"/>
    <property type="match status" value="1"/>
</dbReference>
<dbReference type="PROSITE" id="PS52004">
    <property type="entry name" value="KS3_2"/>
    <property type="match status" value="1"/>
</dbReference>
<feature type="active site" description="Proton donor; for dehydratase activity" evidence="4">
    <location>
        <position position="1158"/>
    </location>
</feature>
<dbReference type="Gene3D" id="3.30.70.3290">
    <property type="match status" value="1"/>
</dbReference>
<dbReference type="Pfam" id="PF08659">
    <property type="entry name" value="KR"/>
    <property type="match status" value="1"/>
</dbReference>
<dbReference type="InterPro" id="IPR018201">
    <property type="entry name" value="Ketoacyl_synth_AS"/>
</dbReference>
<dbReference type="SMART" id="SM00825">
    <property type="entry name" value="PKS_KS"/>
    <property type="match status" value="1"/>
</dbReference>
<dbReference type="InterPro" id="IPR032821">
    <property type="entry name" value="PKS_assoc"/>
</dbReference>
<dbReference type="GO" id="GO:0050641">
    <property type="term" value="F:6-methylsalicylic acid synthase activity"/>
    <property type="evidence" value="ECO:0007669"/>
    <property type="project" value="UniProtKB-EC"/>
</dbReference>
<dbReference type="InterPro" id="IPR014031">
    <property type="entry name" value="Ketoacyl_synth_C"/>
</dbReference>
<dbReference type="SUPFAM" id="SSF47336">
    <property type="entry name" value="ACP-like"/>
    <property type="match status" value="1"/>
</dbReference>
<evidence type="ECO:0000313" key="10">
    <source>
        <dbReference type="Proteomes" id="UP000006281"/>
    </source>
</evidence>
<dbReference type="GO" id="GO:0006633">
    <property type="term" value="P:fatty acid biosynthetic process"/>
    <property type="evidence" value="ECO:0007669"/>
    <property type="project" value="InterPro"/>
</dbReference>
<dbReference type="InterPro" id="IPR013968">
    <property type="entry name" value="PKS_KR"/>
</dbReference>
<name>K0K2V5_SACES</name>
<evidence type="ECO:0000256" key="2">
    <source>
        <dbReference type="ARBA" id="ARBA00022553"/>
    </source>
</evidence>
<sequence length="1702" mass="179747">MRLGSARRRSLPPPFRVPRRAAPPCLRSFGGFRARWKMRRSPGRWKHSGGATTPGRSSRCGPVGPEWTVPCPAAGRGPGGVRPGADMTEPIAVVGVGCRFPGGADTPEAFWELVLAGRDTSGPAPAHRWDWYRDLSPAHESALRRTTARGSFLDDVAGFDAAFFGLSGREAELMDPQQRVLLETAWEALEHAGVPPHSLAGTDTGVYVGFCTADYGRRLLEDLPGIEAWTGIGAATCALADRIAHALDLHGPSLAVDTACSASLVSLHLACQGLRAGDCSTALAGGVNLVVSPGETLSLDAAGALSPDGRSKPFDVDADGYGRGEGCGVLVLRRLSDALRAGDRVLAVVRGSAVSQDGRTEGIMAPSGPAQEQVMRRACANAGIDPATVGFVEAHGTGTRLGDPAEVAALSAVYGRDEPCPIGSVKGNIGHLEGAAGVASVVKAVLALERAIVPPGVVRRLNPDIAWGVNGLRVATETEPWSGGPRRAAVSDLPRRAAEPDLPRGAAVSDQPRRAAVSGFGYGGAIAHVVLEQAPDREPVPTGPDVPRLYPLSAASPEALAAAAGRLERRLADDVPLASVGHTLALRRSHLAHRAVVPATGRDDLRARLRVLANGQAVDGVTTGRPVGGLGPVFVFSGHGSQWSGMGRDLLAHEPAFGAALDGVEEVYRREMGFSPQEALRDGDLGDVARTQALIFAVQLGLTAVWRSYGVTPAAVIGHSVGEIAAAVAGGGLDPVDAARLVCRRSLLLRRVAGRGAMAMVGLPSDEVARRLAGRTDVVVAIIPSPASTVVSGEPGAVAEFTAGCRDAVVREVDSDVAFHSPQMEPLLADLKAVEVLAREPTIPVYRTALRDPRSRLAPDADYWVRNLRDPVRLSSAVAAAADDGYRVFLEISAHPVVAHSVTECLSGLDDPAAVGWTLRRDRPDHREFLAALGQAHCHGVAVDWARVHPSGDLVTLPPVAWQHRPHWRTPQPVTGTRGHDVDAHTLLGARTSVAGSAVTTWRTWLDDANRPYPGSHTVGGAEIVPAAVLAQTFLDACDGHSVADLVMRQPLLTAQRRELQVVRDGRRLRLASRTDAPDADWAVHAEADIPTERPTTSVPRNANLVPVDTDLVRRRLDAVGVPSTGFDWTIGHLAAGRGRMRAEVRMAPGSTWAPVVDAVMTIAPASFEGEPELRMAVRAERLDVIGAPPEAFVVDVTPAGPDTVDAVVSVDGAVVAVASGLRYPVIGCAGRSVHRRVWRPVELTAPRDEHRVVVVGRPDALRDTVTESLASAGIPWHSVEGPTEFGPLDGITDVVVVPDLATGHTVLLDAAAAAKGVARVWCVTVGVRECADDARLAQTPLWGIARALHADQPVTILDVDPRRSWASLLPSLLGTDLPDPVVSLREGSAAAPRLVPATTRTPVPCRPDGTYLVTGGLSALGLAATRELVARGARRIVMVDNEVLPLRAEWDDVSDADVRRRIDVIRWCEERGVTVRLTETLVPLDDLPPVRGIVHAQGADGDVLSLHSLYPPGSLDFLVLCTPGAAFLGAGPVDVTVAGAEHEGLAGLRAADTTVLTWAGVTAEEAIAAWDGPGFTAVVSDADAIPEFLREKAIEEAPDDHSAEVVPERLWEHVRREVGVQVAAEMRLAEDSLDHRRPLVEQGLDSVMGVLVRRRLEKRFGHDLPAVLLWQRPTVTALADHLVGLLGAGGPSRPRDPGRDR</sequence>
<evidence type="ECO:0000256" key="3">
    <source>
        <dbReference type="ARBA" id="ARBA00022679"/>
    </source>
</evidence>
<dbReference type="PROSITE" id="PS00606">
    <property type="entry name" value="KS3_1"/>
    <property type="match status" value="1"/>
</dbReference>
<dbReference type="InterPro" id="IPR014030">
    <property type="entry name" value="Ketoacyl_synth_N"/>
</dbReference>
<dbReference type="Proteomes" id="UP000006281">
    <property type="component" value="Chromosome"/>
</dbReference>
<dbReference type="Gene3D" id="1.10.1200.10">
    <property type="entry name" value="ACP-like"/>
    <property type="match status" value="1"/>
</dbReference>
<dbReference type="CDD" id="cd00833">
    <property type="entry name" value="PKS"/>
    <property type="match status" value="1"/>
</dbReference>
<dbReference type="InterPro" id="IPR020806">
    <property type="entry name" value="PKS_PP-bd"/>
</dbReference>
<keyword evidence="3 9" id="KW-0808">Transferase</keyword>
<feature type="region of interest" description="N-terminal hotdog fold" evidence="4">
    <location>
        <begin position="985"/>
        <end position="1097"/>
    </location>
</feature>
<dbReference type="HOGENOM" id="CLU_000022_35_3_11"/>
<evidence type="ECO:0000259" key="7">
    <source>
        <dbReference type="PROSITE" id="PS52004"/>
    </source>
</evidence>
<dbReference type="GO" id="GO:0031177">
    <property type="term" value="F:phosphopantetheine binding"/>
    <property type="evidence" value="ECO:0007669"/>
    <property type="project" value="InterPro"/>
</dbReference>